<feature type="compositionally biased region" description="Low complexity" evidence="3">
    <location>
        <begin position="1"/>
        <end position="24"/>
    </location>
</feature>
<dbReference type="InterPro" id="IPR036612">
    <property type="entry name" value="KH_dom_type_1_sf"/>
</dbReference>
<sequence>MLDPAEPQNEPTNPSEETPEETQQGADSEMPTTTTPKWPGWPGDNVFRLIVPVLKVGSIIGRKGELVKKLCDETRARVRVLDAPVGTPDRVVLISGKEEPDAPLSPAMDAVIRVFKRITGLGEGDDKGLAAEAAAFCSVRLLVASTQAINLIGKQGSTIKSIQENSGAVVRILPEAELPSYATSDERIVEIHGEAFKVQKALEAVLGHLRKFLHDHSVVAVFEKTYNATISQDRTNDTWVDKPPTLAQTTSSQTLLGIDHSLPLKRDSYFDRDLELDTKLHNSALSLYGSDPALGGLHSTGLSRAAAGCIVTQITQTMQVPLAYAEDIIGIAGRNIAYIRRTSGAVLTVQESLGRGDEITVEIKGTASQVQTAQQLIQESINGHKSAAASSLYGKGDLGLSSGYSQLSDTAYHPSSYSSQSLGGGGGYSSSSLGGGYTSSYRY</sequence>
<dbReference type="Pfam" id="PF00013">
    <property type="entry name" value="KH_1"/>
    <property type="match status" value="3"/>
</dbReference>
<gene>
    <name evidence="5" type="ORF">Cgig2_011372</name>
</gene>
<dbReference type="Gene3D" id="3.30.310.210">
    <property type="match status" value="1"/>
</dbReference>
<dbReference type="PROSITE" id="PS50084">
    <property type="entry name" value="KH_TYPE_1"/>
    <property type="match status" value="3"/>
</dbReference>
<dbReference type="Gene3D" id="3.30.1370.10">
    <property type="entry name" value="K Homology domain, type 1"/>
    <property type="match status" value="1"/>
</dbReference>
<keyword evidence="1" id="KW-0677">Repeat</keyword>
<feature type="domain" description="K Homology" evidence="4">
    <location>
        <begin position="43"/>
        <end position="116"/>
    </location>
</feature>
<evidence type="ECO:0000313" key="5">
    <source>
        <dbReference type="EMBL" id="KAJ8448751.1"/>
    </source>
</evidence>
<dbReference type="CDD" id="cd22459">
    <property type="entry name" value="KH-I_PEPPER_rpt1_like"/>
    <property type="match status" value="1"/>
</dbReference>
<dbReference type="GO" id="GO:0003723">
    <property type="term" value="F:RNA binding"/>
    <property type="evidence" value="ECO:0007669"/>
    <property type="project" value="UniProtKB-UniRule"/>
</dbReference>
<dbReference type="OrthoDB" id="442947at2759"/>
<evidence type="ECO:0000256" key="2">
    <source>
        <dbReference type="PROSITE-ProRule" id="PRU00117"/>
    </source>
</evidence>
<accession>A0A9Q1KQ48</accession>
<organism evidence="5 6">
    <name type="scientific">Carnegiea gigantea</name>
    <dbReference type="NCBI Taxonomy" id="171969"/>
    <lineage>
        <taxon>Eukaryota</taxon>
        <taxon>Viridiplantae</taxon>
        <taxon>Streptophyta</taxon>
        <taxon>Embryophyta</taxon>
        <taxon>Tracheophyta</taxon>
        <taxon>Spermatophyta</taxon>
        <taxon>Magnoliopsida</taxon>
        <taxon>eudicotyledons</taxon>
        <taxon>Gunneridae</taxon>
        <taxon>Pentapetalae</taxon>
        <taxon>Caryophyllales</taxon>
        <taxon>Cactineae</taxon>
        <taxon>Cactaceae</taxon>
        <taxon>Cactoideae</taxon>
        <taxon>Echinocereeae</taxon>
        <taxon>Carnegiea</taxon>
    </lineage>
</organism>
<keyword evidence="2" id="KW-0694">RNA-binding</keyword>
<feature type="compositionally biased region" description="Low complexity" evidence="3">
    <location>
        <begin position="31"/>
        <end position="41"/>
    </location>
</feature>
<evidence type="ECO:0000259" key="4">
    <source>
        <dbReference type="SMART" id="SM00322"/>
    </source>
</evidence>
<comment type="caution">
    <text evidence="5">The sequence shown here is derived from an EMBL/GenBank/DDBJ whole genome shotgun (WGS) entry which is preliminary data.</text>
</comment>
<evidence type="ECO:0000256" key="3">
    <source>
        <dbReference type="SAM" id="MobiDB-lite"/>
    </source>
</evidence>
<feature type="region of interest" description="Disordered" evidence="3">
    <location>
        <begin position="1"/>
        <end position="41"/>
    </location>
</feature>
<reference evidence="5" key="1">
    <citation type="submission" date="2022-04" db="EMBL/GenBank/DDBJ databases">
        <title>Carnegiea gigantea Genome sequencing and assembly v2.</title>
        <authorList>
            <person name="Copetti D."/>
            <person name="Sanderson M.J."/>
            <person name="Burquez A."/>
            <person name="Wojciechowski M.F."/>
        </authorList>
    </citation>
    <scope>NUCLEOTIDE SEQUENCE</scope>
    <source>
        <strain evidence="5">SGP5-SGP5p</strain>
        <tissue evidence="5">Aerial part</tissue>
    </source>
</reference>
<feature type="domain" description="K Homology" evidence="4">
    <location>
        <begin position="135"/>
        <end position="210"/>
    </location>
</feature>
<dbReference type="PANTHER" id="PTHR10288">
    <property type="entry name" value="KH DOMAIN CONTAINING RNA BINDING PROTEIN"/>
    <property type="match status" value="1"/>
</dbReference>
<dbReference type="CDD" id="cd22460">
    <property type="entry name" value="KH-I_PEPPER_rpt2_like"/>
    <property type="match status" value="1"/>
</dbReference>
<dbReference type="AlphaFoldDB" id="A0A9Q1KQ48"/>
<proteinExistence type="predicted"/>
<protein>
    <recommendedName>
        <fullName evidence="4">K Homology domain-containing protein</fullName>
    </recommendedName>
</protein>
<dbReference type="CDD" id="cd22461">
    <property type="entry name" value="KH-I_PEPPER_like_rpt3"/>
    <property type="match status" value="1"/>
</dbReference>
<evidence type="ECO:0000313" key="6">
    <source>
        <dbReference type="Proteomes" id="UP001153076"/>
    </source>
</evidence>
<dbReference type="InterPro" id="IPR004088">
    <property type="entry name" value="KH_dom_type_1"/>
</dbReference>
<dbReference type="EMBL" id="JAKOGI010000027">
    <property type="protein sequence ID" value="KAJ8448751.1"/>
    <property type="molecule type" value="Genomic_DNA"/>
</dbReference>
<keyword evidence="6" id="KW-1185">Reference proteome</keyword>
<dbReference type="InterPro" id="IPR004087">
    <property type="entry name" value="KH_dom"/>
</dbReference>
<dbReference type="Proteomes" id="UP001153076">
    <property type="component" value="Unassembled WGS sequence"/>
</dbReference>
<dbReference type="SUPFAM" id="SSF54791">
    <property type="entry name" value="Eukaryotic type KH-domain (KH-domain type I)"/>
    <property type="match status" value="3"/>
</dbReference>
<dbReference type="SMART" id="SM00322">
    <property type="entry name" value="KH"/>
    <property type="match status" value="3"/>
</dbReference>
<feature type="domain" description="K Homology" evidence="4">
    <location>
        <begin position="312"/>
        <end position="382"/>
    </location>
</feature>
<evidence type="ECO:0000256" key="1">
    <source>
        <dbReference type="ARBA" id="ARBA00022737"/>
    </source>
</evidence>
<name>A0A9Q1KQ48_9CARY</name>